<dbReference type="KEGG" id="rml:FF011L_34530"/>
<evidence type="ECO:0000313" key="1">
    <source>
        <dbReference type="EMBL" id="QDS94673.1"/>
    </source>
</evidence>
<dbReference type="AlphaFoldDB" id="A0A517MIF9"/>
<proteinExistence type="predicted"/>
<protein>
    <submittedName>
        <fullName evidence="1">Uncharacterized protein</fullName>
    </submittedName>
</protein>
<name>A0A517MIF9_9BACT</name>
<keyword evidence="2" id="KW-1185">Reference proteome</keyword>
<evidence type="ECO:0000313" key="2">
    <source>
        <dbReference type="Proteomes" id="UP000320672"/>
    </source>
</evidence>
<sequence>MLQVLVRKSTLLSKKYWRNLTQSSILNGLRLVSSGRFARRCTGLLVFGTGLHPDAFNAVCDCIGDDLACDLWWRDDRK</sequence>
<gene>
    <name evidence="1" type="ORF">FF011L_34530</name>
</gene>
<organism evidence="1 2">
    <name type="scientific">Roseimaritima multifibrata</name>
    <dbReference type="NCBI Taxonomy" id="1930274"/>
    <lineage>
        <taxon>Bacteria</taxon>
        <taxon>Pseudomonadati</taxon>
        <taxon>Planctomycetota</taxon>
        <taxon>Planctomycetia</taxon>
        <taxon>Pirellulales</taxon>
        <taxon>Pirellulaceae</taxon>
        <taxon>Roseimaritima</taxon>
    </lineage>
</organism>
<dbReference type="EMBL" id="CP036262">
    <property type="protein sequence ID" value="QDS94673.1"/>
    <property type="molecule type" value="Genomic_DNA"/>
</dbReference>
<reference evidence="1 2" key="1">
    <citation type="submission" date="2019-02" db="EMBL/GenBank/DDBJ databases">
        <title>Deep-cultivation of Planctomycetes and their phenomic and genomic characterization uncovers novel biology.</title>
        <authorList>
            <person name="Wiegand S."/>
            <person name="Jogler M."/>
            <person name="Boedeker C."/>
            <person name="Pinto D."/>
            <person name="Vollmers J."/>
            <person name="Rivas-Marin E."/>
            <person name="Kohn T."/>
            <person name="Peeters S.H."/>
            <person name="Heuer A."/>
            <person name="Rast P."/>
            <person name="Oberbeckmann S."/>
            <person name="Bunk B."/>
            <person name="Jeske O."/>
            <person name="Meyerdierks A."/>
            <person name="Storesund J.E."/>
            <person name="Kallscheuer N."/>
            <person name="Luecker S."/>
            <person name="Lage O.M."/>
            <person name="Pohl T."/>
            <person name="Merkel B.J."/>
            <person name="Hornburger P."/>
            <person name="Mueller R.-W."/>
            <person name="Bruemmer F."/>
            <person name="Labrenz M."/>
            <person name="Spormann A.M."/>
            <person name="Op den Camp H."/>
            <person name="Overmann J."/>
            <person name="Amann R."/>
            <person name="Jetten M.S.M."/>
            <person name="Mascher T."/>
            <person name="Medema M.H."/>
            <person name="Devos D.P."/>
            <person name="Kaster A.-K."/>
            <person name="Ovreas L."/>
            <person name="Rohde M."/>
            <person name="Galperin M.Y."/>
            <person name="Jogler C."/>
        </authorList>
    </citation>
    <scope>NUCLEOTIDE SEQUENCE [LARGE SCALE GENOMIC DNA]</scope>
    <source>
        <strain evidence="1 2">FF011L</strain>
    </source>
</reference>
<accession>A0A517MIF9</accession>
<dbReference type="Proteomes" id="UP000320672">
    <property type="component" value="Chromosome"/>
</dbReference>